<dbReference type="Gene3D" id="3.40.50.800">
    <property type="entry name" value="Anticodon-binding domain"/>
    <property type="match status" value="1"/>
</dbReference>
<evidence type="ECO:0000256" key="9">
    <source>
        <dbReference type="ARBA" id="ARBA00022840"/>
    </source>
</evidence>
<sequence length="639" mass="74026">MEKIKVKLPDGDILEVNKGTTPLQIVENLSRKLAREAVAAKVNGVVIDLTRPLEEDCELQILTFDDPEGREVFWHSSAHLMAHAIEELFPGAKFGVGPPIEDGFYYDVDVDRTLTPEDLVKIEEKMRELAQRDEPYIRRVVTKEEALEFFKKKGDPYKIEIIEQIDDNDTITFYSEGSFTDLCRGPHLPSTGKIKYVKLLSVAGAYWRGDARNKMLQRVYGVAYPKKELLDEHLKRLEEAKKRDHRRLGKELELFVFHDIAPGAPFWLPKGMIIFRELEKFIREELDKRGYEEISTPILVKKDLWERSGHWEHYKENMFVLEVEDEIYSLKPMNCPESTYVYKMKTRSYRDLPLRLAEIGRLHRNEISGALGGMFRVRQITMDDAHIYCRPDQILSEINELIDFINYVYGIFKFEPAYYLSTKPDNAMGDPALWEQAEQALKMALEQNGIRYGLKEKEGAFYGPKIDVQIKDALGRDWQVATIQLDFVMLPERFDLTYIDVDGQPKRPVAIHRAIFGSFERFVGILTEHFAGNFPVWLAPVQVSVLPITDAQNDYAKEVWTRLRNLKIRAEIDLRNEKITYKIREAETKKIPYMLIIGEKEKTSGTVSVRKHGKGDLGVFDLESFISQVKFEIETKAVE</sequence>
<keyword evidence="18" id="KW-1185">Reference proteome</keyword>
<evidence type="ECO:0000256" key="4">
    <source>
        <dbReference type="ARBA" id="ARBA00022555"/>
    </source>
</evidence>
<dbReference type="HAMAP" id="MF_00184">
    <property type="entry name" value="Thr_tRNA_synth"/>
    <property type="match status" value="1"/>
</dbReference>
<keyword evidence="12 14" id="KW-0030">Aminoacyl-tRNA synthetase</keyword>
<evidence type="ECO:0000259" key="15">
    <source>
        <dbReference type="PROSITE" id="PS50862"/>
    </source>
</evidence>
<dbReference type="EC" id="6.1.1.3" evidence="14"/>
<dbReference type="FunFam" id="3.30.54.20:FF:000002">
    <property type="entry name" value="Threonine--tRNA ligase"/>
    <property type="match status" value="1"/>
</dbReference>
<feature type="domain" description="Aminoacyl-transfer RNA synthetases class-II family profile" evidence="15">
    <location>
        <begin position="231"/>
        <end position="535"/>
    </location>
</feature>
<dbReference type="InterPro" id="IPR002320">
    <property type="entry name" value="Thr-tRNA-ligase_IIa"/>
</dbReference>
<evidence type="ECO:0000256" key="3">
    <source>
        <dbReference type="ARBA" id="ARBA00022490"/>
    </source>
</evidence>
<dbReference type="InterPro" id="IPR004154">
    <property type="entry name" value="Anticodon-bd"/>
</dbReference>
<dbReference type="RefSeq" id="WP_072150828.1">
    <property type="nucleotide sequence ID" value="NZ_CZVU01000095.1"/>
</dbReference>
<keyword evidence="11 14" id="KW-0648">Protein biosynthesis</keyword>
<feature type="binding site" evidence="14">
    <location>
        <position position="386"/>
    </location>
    <ligand>
        <name>Zn(2+)</name>
        <dbReference type="ChEBI" id="CHEBI:29105"/>
        <note>catalytic</note>
    </ligand>
</feature>
<dbReference type="GO" id="GO:0006435">
    <property type="term" value="P:threonyl-tRNA aminoacylation"/>
    <property type="evidence" value="ECO:0007669"/>
    <property type="project" value="UniProtKB-UniRule"/>
</dbReference>
<dbReference type="Gene3D" id="3.30.54.20">
    <property type="match status" value="1"/>
</dbReference>
<comment type="similarity">
    <text evidence="2 14">Belongs to the class-II aminoacyl-tRNA synthetase family.</text>
</comment>
<dbReference type="Gene3D" id="3.30.980.10">
    <property type="entry name" value="Threonyl-trna Synthetase, Chain A, domain 2"/>
    <property type="match status" value="1"/>
</dbReference>
<dbReference type="CDD" id="cd00771">
    <property type="entry name" value="ThrRS_core"/>
    <property type="match status" value="1"/>
</dbReference>
<dbReference type="GO" id="GO:0046872">
    <property type="term" value="F:metal ion binding"/>
    <property type="evidence" value="ECO:0007669"/>
    <property type="project" value="UniProtKB-KW"/>
</dbReference>
<organism evidence="17 18">
    <name type="scientific">Kryptobacter tengchongensis</name>
    <dbReference type="NCBI Taxonomy" id="1643429"/>
    <lineage>
        <taxon>Bacteria</taxon>
        <taxon>Pseudomonadati</taxon>
        <taxon>Candidatus Kryptoniota</taxon>
        <taxon>Candidatus Kryptobacter</taxon>
    </lineage>
</organism>
<dbReference type="GO" id="GO:0005737">
    <property type="term" value="C:cytoplasm"/>
    <property type="evidence" value="ECO:0007669"/>
    <property type="project" value="UniProtKB-SubCell"/>
</dbReference>
<dbReference type="InterPro" id="IPR002314">
    <property type="entry name" value="aa-tRNA-synt_IIb"/>
</dbReference>
<dbReference type="SUPFAM" id="SSF81271">
    <property type="entry name" value="TGS-like"/>
    <property type="match status" value="1"/>
</dbReference>
<dbReference type="Pfam" id="PF07973">
    <property type="entry name" value="tRNA_SAD"/>
    <property type="match status" value="1"/>
</dbReference>
<dbReference type="EMBL" id="CZVU01000095">
    <property type="protein sequence ID" value="CUT04596.1"/>
    <property type="molecule type" value="Genomic_DNA"/>
</dbReference>
<comment type="subunit">
    <text evidence="14">Homodimer.</text>
</comment>
<dbReference type="PANTHER" id="PTHR11451:SF44">
    <property type="entry name" value="THREONINE--TRNA LIGASE, CHLOROPLASTIC_MITOCHONDRIAL 2"/>
    <property type="match status" value="1"/>
</dbReference>
<evidence type="ECO:0000256" key="13">
    <source>
        <dbReference type="ARBA" id="ARBA00049515"/>
    </source>
</evidence>
<dbReference type="PROSITE" id="PS50862">
    <property type="entry name" value="AA_TRNA_LIGASE_II"/>
    <property type="match status" value="1"/>
</dbReference>
<evidence type="ECO:0000256" key="7">
    <source>
        <dbReference type="ARBA" id="ARBA00022741"/>
    </source>
</evidence>
<keyword evidence="4 14" id="KW-0820">tRNA-binding</keyword>
<dbReference type="FunFam" id="3.40.50.800:FF:000001">
    <property type="entry name" value="Threonine--tRNA ligase"/>
    <property type="match status" value="1"/>
</dbReference>
<evidence type="ECO:0000259" key="16">
    <source>
        <dbReference type="PROSITE" id="PS51880"/>
    </source>
</evidence>
<dbReference type="InterPro" id="IPR006195">
    <property type="entry name" value="aa-tRNA-synth_II"/>
</dbReference>
<gene>
    <name evidence="14" type="primary">thrS</name>
    <name evidence="17" type="ORF">JGI24_01524</name>
</gene>
<dbReference type="AlphaFoldDB" id="A0A656DAG4"/>
<dbReference type="PANTHER" id="PTHR11451">
    <property type="entry name" value="THREONINE-TRNA LIGASE"/>
    <property type="match status" value="1"/>
</dbReference>
<dbReference type="OrthoDB" id="9802304at2"/>
<dbReference type="Pfam" id="PF00587">
    <property type="entry name" value="tRNA-synt_2b"/>
    <property type="match status" value="1"/>
</dbReference>
<dbReference type="Gene3D" id="3.30.930.10">
    <property type="entry name" value="Bira Bifunctional Protein, Domain 2"/>
    <property type="match status" value="1"/>
</dbReference>
<dbReference type="SUPFAM" id="SSF52954">
    <property type="entry name" value="Class II aaRS ABD-related"/>
    <property type="match status" value="1"/>
</dbReference>
<dbReference type="GO" id="GO:0004829">
    <property type="term" value="F:threonine-tRNA ligase activity"/>
    <property type="evidence" value="ECO:0007669"/>
    <property type="project" value="UniProtKB-UniRule"/>
</dbReference>
<protein>
    <recommendedName>
        <fullName evidence="14">Threonine--tRNA ligase</fullName>
        <ecNumber evidence="14">6.1.1.3</ecNumber>
    </recommendedName>
    <alternativeName>
        <fullName evidence="14">Threonyl-tRNA synthetase</fullName>
        <shortName evidence="14">ThrRS</shortName>
    </alternativeName>
</protein>
<dbReference type="FunFam" id="3.30.980.10:FF:000005">
    <property type="entry name" value="Threonyl-tRNA synthetase, mitochondrial"/>
    <property type="match status" value="1"/>
</dbReference>
<dbReference type="CDD" id="cd01667">
    <property type="entry name" value="TGS_ThrRS"/>
    <property type="match status" value="1"/>
</dbReference>
<dbReference type="SUPFAM" id="SSF55186">
    <property type="entry name" value="ThrRS/AlaRS common domain"/>
    <property type="match status" value="1"/>
</dbReference>
<dbReference type="InterPro" id="IPR036621">
    <property type="entry name" value="Anticodon-bd_dom_sf"/>
</dbReference>
<evidence type="ECO:0000256" key="12">
    <source>
        <dbReference type="ARBA" id="ARBA00023146"/>
    </source>
</evidence>
<dbReference type="PRINTS" id="PR01047">
    <property type="entry name" value="TRNASYNTHTHR"/>
</dbReference>
<dbReference type="CDD" id="cd00860">
    <property type="entry name" value="ThrRS_anticodon"/>
    <property type="match status" value="1"/>
</dbReference>
<accession>A0A656DAG4</accession>
<dbReference type="NCBIfam" id="TIGR00418">
    <property type="entry name" value="thrS"/>
    <property type="match status" value="1"/>
</dbReference>
<evidence type="ECO:0000313" key="17">
    <source>
        <dbReference type="EMBL" id="CUT04596.1"/>
    </source>
</evidence>
<feature type="binding site" evidence="14">
    <location>
        <position position="512"/>
    </location>
    <ligand>
        <name>Zn(2+)</name>
        <dbReference type="ChEBI" id="CHEBI:29105"/>
        <note>catalytic</note>
    </ligand>
</feature>
<evidence type="ECO:0000256" key="14">
    <source>
        <dbReference type="HAMAP-Rule" id="MF_00184"/>
    </source>
</evidence>
<evidence type="ECO:0000256" key="8">
    <source>
        <dbReference type="ARBA" id="ARBA00022833"/>
    </source>
</evidence>
<keyword evidence="5 14" id="KW-0436">Ligase</keyword>
<dbReference type="PROSITE" id="PS51880">
    <property type="entry name" value="TGS"/>
    <property type="match status" value="1"/>
</dbReference>
<evidence type="ECO:0000256" key="6">
    <source>
        <dbReference type="ARBA" id="ARBA00022723"/>
    </source>
</evidence>
<keyword evidence="3 14" id="KW-0963">Cytoplasm</keyword>
<evidence type="ECO:0000256" key="10">
    <source>
        <dbReference type="ARBA" id="ARBA00022884"/>
    </source>
</evidence>
<dbReference type="Pfam" id="PF03129">
    <property type="entry name" value="HGTP_anticodon"/>
    <property type="match status" value="1"/>
</dbReference>
<dbReference type="GO" id="GO:0005524">
    <property type="term" value="F:ATP binding"/>
    <property type="evidence" value="ECO:0007669"/>
    <property type="project" value="UniProtKB-UniRule"/>
</dbReference>
<dbReference type="Pfam" id="PF02824">
    <property type="entry name" value="TGS"/>
    <property type="match status" value="1"/>
</dbReference>
<keyword evidence="8 14" id="KW-0862">Zinc</keyword>
<dbReference type="Proteomes" id="UP000243065">
    <property type="component" value="Unassembled WGS sequence"/>
</dbReference>
<dbReference type="Gene3D" id="3.10.20.30">
    <property type="match status" value="1"/>
</dbReference>
<feature type="binding site" evidence="14">
    <location>
        <position position="335"/>
    </location>
    <ligand>
        <name>Zn(2+)</name>
        <dbReference type="ChEBI" id="CHEBI:29105"/>
        <note>catalytic</note>
    </ligand>
</feature>
<feature type="region of interest" description="Catalytic" evidence="14">
    <location>
        <begin position="244"/>
        <end position="535"/>
    </location>
</feature>
<evidence type="ECO:0000256" key="1">
    <source>
        <dbReference type="ARBA" id="ARBA00004496"/>
    </source>
</evidence>
<dbReference type="InterPro" id="IPR004095">
    <property type="entry name" value="TGS"/>
</dbReference>
<dbReference type="InterPro" id="IPR033728">
    <property type="entry name" value="ThrRS_core"/>
</dbReference>
<dbReference type="SMART" id="SM00863">
    <property type="entry name" value="tRNA_SAD"/>
    <property type="match status" value="1"/>
</dbReference>
<dbReference type="InterPro" id="IPR012675">
    <property type="entry name" value="Beta-grasp_dom_sf"/>
</dbReference>
<evidence type="ECO:0000256" key="5">
    <source>
        <dbReference type="ARBA" id="ARBA00022598"/>
    </source>
</evidence>
<evidence type="ECO:0000256" key="2">
    <source>
        <dbReference type="ARBA" id="ARBA00008226"/>
    </source>
</evidence>
<keyword evidence="6 14" id="KW-0479">Metal-binding</keyword>
<dbReference type="InterPro" id="IPR012947">
    <property type="entry name" value="tRNA_SAD"/>
</dbReference>
<keyword evidence="7 14" id="KW-0547">Nucleotide-binding</keyword>
<evidence type="ECO:0000313" key="18">
    <source>
        <dbReference type="Proteomes" id="UP000243065"/>
    </source>
</evidence>
<dbReference type="InterPro" id="IPR012676">
    <property type="entry name" value="TGS-like"/>
</dbReference>
<evidence type="ECO:0000256" key="11">
    <source>
        <dbReference type="ARBA" id="ARBA00022917"/>
    </source>
</evidence>
<comment type="catalytic activity">
    <reaction evidence="13 14">
        <text>tRNA(Thr) + L-threonine + ATP = L-threonyl-tRNA(Thr) + AMP + diphosphate + H(+)</text>
        <dbReference type="Rhea" id="RHEA:24624"/>
        <dbReference type="Rhea" id="RHEA-COMP:9670"/>
        <dbReference type="Rhea" id="RHEA-COMP:9704"/>
        <dbReference type="ChEBI" id="CHEBI:15378"/>
        <dbReference type="ChEBI" id="CHEBI:30616"/>
        <dbReference type="ChEBI" id="CHEBI:33019"/>
        <dbReference type="ChEBI" id="CHEBI:57926"/>
        <dbReference type="ChEBI" id="CHEBI:78442"/>
        <dbReference type="ChEBI" id="CHEBI:78534"/>
        <dbReference type="ChEBI" id="CHEBI:456215"/>
        <dbReference type="EC" id="6.1.1.3"/>
    </reaction>
</comment>
<keyword evidence="10 14" id="KW-0694">RNA-binding</keyword>
<reference evidence="17 18" key="1">
    <citation type="submission" date="2015-11" db="EMBL/GenBank/DDBJ databases">
        <authorList>
            <person name="Varghese N."/>
        </authorList>
    </citation>
    <scope>NUCLEOTIDE SEQUENCE [LARGE SCALE GENOMIC DNA]</scope>
    <source>
        <strain evidence="17 18">JGI-24</strain>
    </source>
</reference>
<dbReference type="InterPro" id="IPR018163">
    <property type="entry name" value="Thr/Ala-tRNA-synth_IIc_edit"/>
</dbReference>
<dbReference type="GO" id="GO:0000049">
    <property type="term" value="F:tRNA binding"/>
    <property type="evidence" value="ECO:0007669"/>
    <property type="project" value="UniProtKB-KW"/>
</dbReference>
<comment type="cofactor">
    <cofactor evidence="14">
        <name>Zn(2+)</name>
        <dbReference type="ChEBI" id="CHEBI:29105"/>
    </cofactor>
    <text evidence="14">Binds 1 zinc ion per subunit.</text>
</comment>
<proteinExistence type="inferred from homology"/>
<keyword evidence="9 14" id="KW-0067">ATP-binding</keyword>
<comment type="subcellular location">
    <subcellularLocation>
        <location evidence="1 14">Cytoplasm</location>
    </subcellularLocation>
</comment>
<feature type="domain" description="TGS" evidence="16">
    <location>
        <begin position="1"/>
        <end position="63"/>
    </location>
</feature>
<dbReference type="InterPro" id="IPR047246">
    <property type="entry name" value="ThrRS_anticodon"/>
</dbReference>
<name>A0A656DAG4_KRYT1</name>
<dbReference type="SUPFAM" id="SSF55681">
    <property type="entry name" value="Class II aaRS and biotin synthetases"/>
    <property type="match status" value="1"/>
</dbReference>
<dbReference type="InterPro" id="IPR045864">
    <property type="entry name" value="aa-tRNA-synth_II/BPL/LPL"/>
</dbReference>
<dbReference type="FunFam" id="3.30.930.10:FF:000019">
    <property type="entry name" value="Threonine--tRNA ligase"/>
    <property type="match status" value="1"/>
</dbReference>
<dbReference type="FunFam" id="3.10.20.30:FF:000006">
    <property type="entry name" value="Threonine--tRNA ligase, cytoplasmic"/>
    <property type="match status" value="1"/>
</dbReference>